<dbReference type="Gene3D" id="3.60.10.10">
    <property type="entry name" value="Endonuclease/exonuclease/phosphatase"/>
    <property type="match status" value="1"/>
</dbReference>
<evidence type="ECO:0000259" key="1">
    <source>
        <dbReference type="Pfam" id="PF03372"/>
    </source>
</evidence>
<dbReference type="PANTHER" id="PTHR41349">
    <property type="match status" value="1"/>
</dbReference>
<evidence type="ECO:0000313" key="3">
    <source>
        <dbReference type="Proteomes" id="UP001176961"/>
    </source>
</evidence>
<dbReference type="EMBL" id="CATQJL010000001">
    <property type="protein sequence ID" value="CAJ0590403.1"/>
    <property type="molecule type" value="Genomic_DNA"/>
</dbReference>
<evidence type="ECO:0000313" key="2">
    <source>
        <dbReference type="EMBL" id="CAJ0590403.1"/>
    </source>
</evidence>
<dbReference type="Proteomes" id="UP001176961">
    <property type="component" value="Unassembled WGS sequence"/>
</dbReference>
<protein>
    <recommendedName>
        <fullName evidence="1">Endonuclease/exonuclease/phosphatase domain-containing protein</fullName>
    </recommendedName>
</protein>
<gene>
    <name evidence="2" type="ORF">CYNAS_LOCUS2386</name>
</gene>
<dbReference type="SUPFAM" id="SSF56219">
    <property type="entry name" value="DNase I-like"/>
    <property type="match status" value="1"/>
</dbReference>
<comment type="caution">
    <text evidence="2">The sequence shown here is derived from an EMBL/GenBank/DDBJ whole genome shotgun (WGS) entry which is preliminary data.</text>
</comment>
<name>A0AA36DMN2_CYLNA</name>
<accession>A0AA36DMN2</accession>
<dbReference type="GO" id="GO:0003824">
    <property type="term" value="F:catalytic activity"/>
    <property type="evidence" value="ECO:0007669"/>
    <property type="project" value="InterPro"/>
</dbReference>
<dbReference type="Pfam" id="PF03372">
    <property type="entry name" value="Exo_endo_phos"/>
    <property type="match status" value="1"/>
</dbReference>
<dbReference type="InterPro" id="IPR005135">
    <property type="entry name" value="Endo/exonuclease/phosphatase"/>
</dbReference>
<sequence length="314" mass="35888">MLLVPMNVAAEKFRVMTFNTWNSGSHVRDGLQKIAKHIALVNPDIVALQEVQKQDDLPTLLDYLGKPWTGVARDATYPDLAIVCRHEMSLHTQISTNRSIGVRIALSSGNFVNFVSVHFEYKSFGPYAANNKMVTMLNQILVGERPVTKKGRAQNMEEVLQHPEISKWLNNSDLVPFVLAGDFNSPSHLDWINETREEHGGWVIDWPATKIAEEAGLMDSFRILHPSVLDEPGNTWSTVNKFMAEWEFQIPEPQDRIDYILYKGNIFPIETILYSGRESLKPMPDHRENDYPSDHYTLITDFEFTYSERCSICS</sequence>
<dbReference type="InterPro" id="IPR036691">
    <property type="entry name" value="Endo/exonu/phosph_ase_sf"/>
</dbReference>
<keyword evidence="3" id="KW-1185">Reference proteome</keyword>
<feature type="domain" description="Endonuclease/exonuclease/phosphatase" evidence="1">
    <location>
        <begin position="16"/>
        <end position="295"/>
    </location>
</feature>
<organism evidence="2 3">
    <name type="scientific">Cylicocyclus nassatus</name>
    <name type="common">Nematode worm</name>
    <dbReference type="NCBI Taxonomy" id="53992"/>
    <lineage>
        <taxon>Eukaryota</taxon>
        <taxon>Metazoa</taxon>
        <taxon>Ecdysozoa</taxon>
        <taxon>Nematoda</taxon>
        <taxon>Chromadorea</taxon>
        <taxon>Rhabditida</taxon>
        <taxon>Rhabditina</taxon>
        <taxon>Rhabditomorpha</taxon>
        <taxon>Strongyloidea</taxon>
        <taxon>Strongylidae</taxon>
        <taxon>Cylicocyclus</taxon>
    </lineage>
</organism>
<dbReference type="PANTHER" id="PTHR41349:SF1">
    <property type="entry name" value="PROTEIN CBG08683"/>
    <property type="match status" value="1"/>
</dbReference>
<dbReference type="AlphaFoldDB" id="A0AA36DMN2"/>
<proteinExistence type="predicted"/>
<reference evidence="2" key="1">
    <citation type="submission" date="2023-07" db="EMBL/GenBank/DDBJ databases">
        <authorList>
            <consortium name="CYATHOMIX"/>
        </authorList>
    </citation>
    <scope>NUCLEOTIDE SEQUENCE</scope>
    <source>
        <strain evidence="2">N/A</strain>
    </source>
</reference>